<evidence type="ECO:0000256" key="3">
    <source>
        <dbReference type="ARBA" id="ARBA00022989"/>
    </source>
</evidence>
<keyword evidence="3" id="KW-1133">Transmembrane helix</keyword>
<gene>
    <name evidence="7" type="ORF">FCALED_LOCUS7824</name>
</gene>
<evidence type="ECO:0000259" key="6">
    <source>
        <dbReference type="PROSITE" id="PS51469"/>
    </source>
</evidence>
<evidence type="ECO:0000256" key="2">
    <source>
        <dbReference type="ARBA" id="ARBA00022692"/>
    </source>
</evidence>
<dbReference type="PROSITE" id="PS51469">
    <property type="entry name" value="SUN"/>
    <property type="match status" value="1"/>
</dbReference>
<feature type="compositionally biased region" description="Polar residues" evidence="5">
    <location>
        <begin position="189"/>
        <end position="209"/>
    </location>
</feature>
<dbReference type="Gene3D" id="2.60.120.260">
    <property type="entry name" value="Galactose-binding domain-like"/>
    <property type="match status" value="1"/>
</dbReference>
<dbReference type="Pfam" id="PF07738">
    <property type="entry name" value="Sad1_UNC"/>
    <property type="match status" value="2"/>
</dbReference>
<evidence type="ECO:0000256" key="5">
    <source>
        <dbReference type="SAM" id="MobiDB-lite"/>
    </source>
</evidence>
<evidence type="ECO:0000256" key="1">
    <source>
        <dbReference type="ARBA" id="ARBA00004370"/>
    </source>
</evidence>
<keyword evidence="4" id="KW-0472">Membrane</keyword>
<accession>A0A9N9G930</accession>
<dbReference type="EMBL" id="CAJVPQ010002152">
    <property type="protein sequence ID" value="CAG8585632.1"/>
    <property type="molecule type" value="Genomic_DNA"/>
</dbReference>
<evidence type="ECO:0000313" key="7">
    <source>
        <dbReference type="EMBL" id="CAG8585632.1"/>
    </source>
</evidence>
<dbReference type="OrthoDB" id="342281at2759"/>
<keyword evidence="8" id="KW-1185">Reference proteome</keyword>
<evidence type="ECO:0000256" key="4">
    <source>
        <dbReference type="ARBA" id="ARBA00023136"/>
    </source>
</evidence>
<dbReference type="PANTHER" id="PTHR12911">
    <property type="entry name" value="SAD1/UNC-84-LIKE PROTEIN-RELATED"/>
    <property type="match status" value="1"/>
</dbReference>
<dbReference type="InterPro" id="IPR045119">
    <property type="entry name" value="SUN1-5"/>
</dbReference>
<feature type="region of interest" description="Disordered" evidence="5">
    <location>
        <begin position="1"/>
        <end position="21"/>
    </location>
</feature>
<comment type="subcellular location">
    <subcellularLocation>
        <location evidence="1">Membrane</location>
    </subcellularLocation>
</comment>
<protein>
    <submittedName>
        <fullName evidence="7">9711_t:CDS:1</fullName>
    </submittedName>
</protein>
<dbReference type="PANTHER" id="PTHR12911:SF8">
    <property type="entry name" value="KLAROID PROTEIN-RELATED"/>
    <property type="match status" value="1"/>
</dbReference>
<comment type="caution">
    <text evidence="7">The sequence shown here is derived from an EMBL/GenBank/DDBJ whole genome shotgun (WGS) entry which is preliminary data.</text>
</comment>
<proteinExistence type="predicted"/>
<dbReference type="GO" id="GO:0034993">
    <property type="term" value="C:meiotic nuclear membrane microtubule tethering complex"/>
    <property type="evidence" value="ECO:0007669"/>
    <property type="project" value="TreeGrafter"/>
</dbReference>
<feature type="region of interest" description="Disordered" evidence="5">
    <location>
        <begin position="166"/>
        <end position="209"/>
    </location>
</feature>
<organism evidence="7 8">
    <name type="scientific">Funneliformis caledonium</name>
    <dbReference type="NCBI Taxonomy" id="1117310"/>
    <lineage>
        <taxon>Eukaryota</taxon>
        <taxon>Fungi</taxon>
        <taxon>Fungi incertae sedis</taxon>
        <taxon>Mucoromycota</taxon>
        <taxon>Glomeromycotina</taxon>
        <taxon>Glomeromycetes</taxon>
        <taxon>Glomerales</taxon>
        <taxon>Glomeraceae</taxon>
        <taxon>Funneliformis</taxon>
    </lineage>
</organism>
<name>A0A9N9G930_9GLOM</name>
<dbReference type="InterPro" id="IPR012919">
    <property type="entry name" value="SUN_dom"/>
</dbReference>
<feature type="domain" description="SUN" evidence="6">
    <location>
        <begin position="471"/>
        <end position="695"/>
    </location>
</feature>
<keyword evidence="2" id="KW-0812">Transmembrane</keyword>
<evidence type="ECO:0000313" key="8">
    <source>
        <dbReference type="Proteomes" id="UP000789570"/>
    </source>
</evidence>
<sequence length="702" mass="78577">MKSSSQRKLRSQERTGVNEPLMTQLTNMDEQLSTPPVQSVNQSLNQHDANTSFYSVSSVPIEEFKTIQTESSNLQSLSSDTSESSFFINRSNSSYYSISRSSSLSLSRGNSFIGTESVHSANSRSRATSPFVISETSSGLHSESTRSVSSVNQSYFSVLNDENSVHGDNCSKPTEDAGPFRQPSGVQHLENSTTSVVQGESETSPGIGIENNNVQVVNLEDIRQHSGFLRHILNHVHLSLQGIFNVMVWMILKLYRITLKYFFEPVWNKFRIIGATRGLDDSMVVTRTITMIDGNQSTDNNSTMMTSGSDAVRSRSNLVKWLLLSARDNWMVYAVIVMIVMLIPCNVTNFQNLEFAECIPKFNHIFRRYSDLQISIFHRFDSLNNDIEFEQNDTLIRDVVANQVKTVCAAEVQKRIPSQNNDLVRYRSNHVSEGLVVDMVRQEIRKAVEEMLYTYSQDKLNKADFALSTGGAKVISPLTSPTFEQWPTQWYGAAIAKLTGHGITRGKPPVTALQPDTHVGQCWPFAGQKGQLAVLLSRQIYVTAITYDHVSKSIAMGTTSAPKEFEVWGFSDIDPNVPSDLQSDHKSDHNPDNDHAEYISTVTTNVNSYPTVEPDSNVLVSSHLHLFGRDLKLGSSSNHLFLGRFVYDVNGSPIQTFEVNQLNKPISAIIMKVNSNWDNPSYTCLYRFRVHGVRPDVNNETS</sequence>
<dbReference type="Proteomes" id="UP000789570">
    <property type="component" value="Unassembled WGS sequence"/>
</dbReference>
<dbReference type="GO" id="GO:0043495">
    <property type="term" value="F:protein-membrane adaptor activity"/>
    <property type="evidence" value="ECO:0007669"/>
    <property type="project" value="TreeGrafter"/>
</dbReference>
<reference evidence="7" key="1">
    <citation type="submission" date="2021-06" db="EMBL/GenBank/DDBJ databases">
        <authorList>
            <person name="Kallberg Y."/>
            <person name="Tangrot J."/>
            <person name="Rosling A."/>
        </authorList>
    </citation>
    <scope>NUCLEOTIDE SEQUENCE</scope>
    <source>
        <strain evidence="7">UK204</strain>
    </source>
</reference>
<dbReference type="AlphaFoldDB" id="A0A9N9G930"/>